<comment type="subunit">
    <text evidence="7">Homodimer.</text>
</comment>
<dbReference type="Proteomes" id="UP001269819">
    <property type="component" value="Unassembled WGS sequence"/>
</dbReference>
<protein>
    <recommendedName>
        <fullName evidence="7">2-aminoethylphosphonate--pyruvate transaminase</fullName>
        <ecNumber evidence="7">2.6.1.37</ecNumber>
    </recommendedName>
    <alternativeName>
        <fullName evidence="7">2-aminoethylphosphonate aminotransferase</fullName>
    </alternativeName>
    <alternativeName>
        <fullName evidence="7">AEP transaminase</fullName>
        <shortName evidence="7">AEPT</shortName>
    </alternativeName>
</protein>
<evidence type="ECO:0000256" key="1">
    <source>
        <dbReference type="ARBA" id="ARBA00001933"/>
    </source>
</evidence>
<evidence type="ECO:0000256" key="2">
    <source>
        <dbReference type="ARBA" id="ARBA00022576"/>
    </source>
</evidence>
<sequence length="383" mass="41263">MTDQDPYLLTPGPLTTSTTVKQAMLRDWGSWDGNFNAMTADICQRLLAVAGGEDSHVCVPMQGSGTFAVEATLGTVIPPGSRTLVLMNGAYGQRIGKILTTLGRPFLAIDKGDYHPPRGDEVAAALTENPDIDQVVVVHCETSSGILNPIDEIAEVCRQAGKRLIIDSMSAFGALPVNVAELPCAALVSSANKCFEGVPGFGFAIIERDLLAASAGQCHSLSLDLYEQWQYLQKTGQWRYTPPTHVVAAFQQAMKEHQAEGGVAGRLARYTRNRDRLVAGMRELGFQTLLVDQWLSPIITTFLSPDSPAFEFGRFYDAIKARGFVIYPGKLTVADSFRIGCIGQLHDEQIDAVIAAIAEVCQELGLTLPVPAPAEAPDNLQSA</sequence>
<gene>
    <name evidence="7" type="primary">phnW</name>
    <name evidence="9" type="ORF">RYS15_19270</name>
</gene>
<keyword evidence="10" id="KW-1185">Reference proteome</keyword>
<evidence type="ECO:0000256" key="3">
    <source>
        <dbReference type="ARBA" id="ARBA00022679"/>
    </source>
</evidence>
<dbReference type="NCBIfam" id="TIGR03301">
    <property type="entry name" value="PhnW-AepZ"/>
    <property type="match status" value="1"/>
</dbReference>
<accession>A0ABU3W2Q1</accession>
<dbReference type="PANTHER" id="PTHR42778:SF1">
    <property type="entry name" value="2-AMINOETHYLPHOSPHONATE--PYRUVATE TRANSAMINASE"/>
    <property type="match status" value="1"/>
</dbReference>
<keyword evidence="2 7" id="KW-0032">Aminotransferase</keyword>
<dbReference type="EC" id="2.6.1.37" evidence="7"/>
<dbReference type="InterPro" id="IPR015424">
    <property type="entry name" value="PyrdxlP-dep_Trfase"/>
</dbReference>
<dbReference type="InterPro" id="IPR000192">
    <property type="entry name" value="Aminotrans_V_dom"/>
</dbReference>
<comment type="similarity">
    <text evidence="7">Belongs to the class-V pyridoxal-phosphate-dependent aminotransferase family. PhnW subfamily.</text>
</comment>
<feature type="modified residue" description="N6-(pyridoxal phosphate)lysine" evidence="7">
    <location>
        <position position="193"/>
    </location>
</feature>
<dbReference type="NCBIfam" id="NF010006">
    <property type="entry name" value="PRK13479.1"/>
    <property type="match status" value="1"/>
</dbReference>
<evidence type="ECO:0000313" key="9">
    <source>
        <dbReference type="EMBL" id="MDV2080833.1"/>
    </source>
</evidence>
<keyword evidence="3 7" id="KW-0808">Transferase</keyword>
<comment type="catalytic activity">
    <reaction evidence="6 7">
        <text>(2-aminoethyl)phosphonate + pyruvate = phosphonoacetaldehyde + L-alanine</text>
        <dbReference type="Rhea" id="RHEA:17021"/>
        <dbReference type="ChEBI" id="CHEBI:15361"/>
        <dbReference type="ChEBI" id="CHEBI:57418"/>
        <dbReference type="ChEBI" id="CHEBI:57972"/>
        <dbReference type="ChEBI" id="CHEBI:58383"/>
        <dbReference type="EC" id="2.6.1.37"/>
    </reaction>
</comment>
<evidence type="ECO:0000256" key="6">
    <source>
        <dbReference type="ARBA" id="ARBA00049460"/>
    </source>
</evidence>
<evidence type="ECO:0000313" key="10">
    <source>
        <dbReference type="Proteomes" id="UP001269819"/>
    </source>
</evidence>
<dbReference type="Gene3D" id="3.40.640.10">
    <property type="entry name" value="Type I PLP-dependent aspartate aminotransferase-like (Major domain)"/>
    <property type="match status" value="1"/>
</dbReference>
<dbReference type="Pfam" id="PF00266">
    <property type="entry name" value="Aminotran_5"/>
    <property type="match status" value="1"/>
</dbReference>
<dbReference type="InterPro" id="IPR024169">
    <property type="entry name" value="SP_NH2Trfase/AEP_transaminase"/>
</dbReference>
<organism evidence="9 10">
    <name type="scientific">Marinobacter xestospongiae</name>
    <dbReference type="NCBI Taxonomy" id="994319"/>
    <lineage>
        <taxon>Bacteria</taxon>
        <taxon>Pseudomonadati</taxon>
        <taxon>Pseudomonadota</taxon>
        <taxon>Gammaproteobacteria</taxon>
        <taxon>Pseudomonadales</taxon>
        <taxon>Marinobacteraceae</taxon>
        <taxon>Marinobacter</taxon>
    </lineage>
</organism>
<dbReference type="SUPFAM" id="SSF53383">
    <property type="entry name" value="PLP-dependent transferases"/>
    <property type="match status" value="1"/>
</dbReference>
<dbReference type="HAMAP" id="MF_01376">
    <property type="entry name" value="PhnW_aminotrans_5"/>
    <property type="match status" value="1"/>
</dbReference>
<dbReference type="InterPro" id="IPR015422">
    <property type="entry name" value="PyrdxlP-dep_Trfase_small"/>
</dbReference>
<keyword evidence="5 7" id="KW-0670">Pyruvate</keyword>
<dbReference type="EMBL" id="JAWIIJ010000020">
    <property type="protein sequence ID" value="MDV2080833.1"/>
    <property type="molecule type" value="Genomic_DNA"/>
</dbReference>
<dbReference type="GO" id="GO:0047304">
    <property type="term" value="F:2-aminoethylphosphonate-pyruvate transaminase activity"/>
    <property type="evidence" value="ECO:0007669"/>
    <property type="project" value="UniProtKB-EC"/>
</dbReference>
<evidence type="ECO:0000256" key="4">
    <source>
        <dbReference type="ARBA" id="ARBA00022898"/>
    </source>
</evidence>
<dbReference type="InterPro" id="IPR015421">
    <property type="entry name" value="PyrdxlP-dep_Trfase_major"/>
</dbReference>
<keyword evidence="4 7" id="KW-0663">Pyridoxal phosphate</keyword>
<dbReference type="RefSeq" id="WP_316975186.1">
    <property type="nucleotide sequence ID" value="NZ_JAWIIJ010000020.1"/>
</dbReference>
<dbReference type="PANTHER" id="PTHR42778">
    <property type="entry name" value="2-AMINOETHYLPHOSPHONATE--PYRUVATE TRANSAMINASE"/>
    <property type="match status" value="1"/>
</dbReference>
<dbReference type="Gene3D" id="3.90.1150.10">
    <property type="entry name" value="Aspartate Aminotransferase, domain 1"/>
    <property type="match status" value="1"/>
</dbReference>
<name>A0ABU3W2Q1_9GAMM</name>
<comment type="function">
    <text evidence="7">Involved in phosphonate degradation.</text>
</comment>
<evidence type="ECO:0000256" key="7">
    <source>
        <dbReference type="HAMAP-Rule" id="MF_01376"/>
    </source>
</evidence>
<proteinExistence type="inferred from homology"/>
<dbReference type="PIRSF" id="PIRSF000524">
    <property type="entry name" value="SPT"/>
    <property type="match status" value="1"/>
</dbReference>
<reference evidence="9 10" key="1">
    <citation type="submission" date="2023-10" db="EMBL/GenBank/DDBJ databases">
        <title>Characteristics and mechanism of a salt-tolerant marine origin heterotrophic nitrifying- aerobic denitrifying bacteria Marinobacter xestospongiae HN1.</title>
        <authorList>
            <person name="Qi R."/>
        </authorList>
    </citation>
    <scope>NUCLEOTIDE SEQUENCE [LARGE SCALE GENOMIC DNA]</scope>
    <source>
        <strain evidence="9 10">HN1</strain>
    </source>
</reference>
<feature type="domain" description="Aminotransferase class V" evidence="8">
    <location>
        <begin position="121"/>
        <end position="291"/>
    </location>
</feature>
<evidence type="ECO:0000256" key="5">
    <source>
        <dbReference type="ARBA" id="ARBA00023317"/>
    </source>
</evidence>
<comment type="caution">
    <text evidence="9">The sequence shown here is derived from an EMBL/GenBank/DDBJ whole genome shotgun (WGS) entry which is preliminary data.</text>
</comment>
<evidence type="ECO:0000259" key="8">
    <source>
        <dbReference type="Pfam" id="PF00266"/>
    </source>
</evidence>
<comment type="cofactor">
    <cofactor evidence="1 7">
        <name>pyridoxal 5'-phosphate</name>
        <dbReference type="ChEBI" id="CHEBI:597326"/>
    </cofactor>
</comment>
<dbReference type="NCBIfam" id="TIGR02326">
    <property type="entry name" value="transamin_PhnW"/>
    <property type="match status" value="1"/>
</dbReference>
<dbReference type="InterPro" id="IPR012703">
    <property type="entry name" value="NH2EtPonate_pyrv_transaminase"/>
</dbReference>